<dbReference type="SUPFAM" id="SSF56801">
    <property type="entry name" value="Acetyl-CoA synthetase-like"/>
    <property type="match status" value="1"/>
</dbReference>
<name>A0A0R3LP54_9BRAD</name>
<evidence type="ECO:0000259" key="1">
    <source>
        <dbReference type="Pfam" id="PF00501"/>
    </source>
</evidence>
<dbReference type="InterPro" id="IPR050237">
    <property type="entry name" value="ATP-dep_AMP-bd_enzyme"/>
</dbReference>
<proteinExistence type="predicted"/>
<organism evidence="3 4">
    <name type="scientific">Bradyrhizobium valentinum</name>
    <dbReference type="NCBI Taxonomy" id="1518501"/>
    <lineage>
        <taxon>Bacteria</taxon>
        <taxon>Pseudomonadati</taxon>
        <taxon>Pseudomonadota</taxon>
        <taxon>Alphaproteobacteria</taxon>
        <taxon>Hyphomicrobiales</taxon>
        <taxon>Nitrobacteraceae</taxon>
        <taxon>Bradyrhizobium</taxon>
    </lineage>
</organism>
<reference evidence="3 4" key="1">
    <citation type="submission" date="2014-03" db="EMBL/GenBank/DDBJ databases">
        <title>Bradyrhizobium valentinum sp. nov., isolated from effective nodules of Lupinus mariae-josephae, a lupine endemic of basic-lime soils in Eastern Spain.</title>
        <authorList>
            <person name="Duran D."/>
            <person name="Rey L."/>
            <person name="Navarro A."/>
            <person name="Busquets A."/>
            <person name="Imperial J."/>
            <person name="Ruiz-Argueso T."/>
        </authorList>
    </citation>
    <scope>NUCLEOTIDE SEQUENCE [LARGE SCALE GENOMIC DNA]</scope>
    <source>
        <strain evidence="3 4">LmjM3</strain>
    </source>
</reference>
<feature type="domain" description="AMP-dependent synthetase/ligase" evidence="1">
    <location>
        <begin position="31"/>
        <end position="381"/>
    </location>
</feature>
<dbReference type="Gene3D" id="3.40.50.12780">
    <property type="entry name" value="N-terminal domain of ligase-like"/>
    <property type="match status" value="1"/>
</dbReference>
<keyword evidence="3" id="KW-0436">Ligase</keyword>
<dbReference type="STRING" id="1518501.CQ10_05900"/>
<dbReference type="PANTHER" id="PTHR43767">
    <property type="entry name" value="LONG-CHAIN-FATTY-ACID--COA LIGASE"/>
    <property type="match status" value="1"/>
</dbReference>
<evidence type="ECO:0000259" key="2">
    <source>
        <dbReference type="Pfam" id="PF13193"/>
    </source>
</evidence>
<dbReference type="InterPro" id="IPR045851">
    <property type="entry name" value="AMP-bd_C_sf"/>
</dbReference>
<dbReference type="PANTHER" id="PTHR43767:SF1">
    <property type="entry name" value="NONRIBOSOMAL PEPTIDE SYNTHASE PES1 (EUROFUNG)-RELATED"/>
    <property type="match status" value="1"/>
</dbReference>
<evidence type="ECO:0000313" key="4">
    <source>
        <dbReference type="Proteomes" id="UP000051913"/>
    </source>
</evidence>
<dbReference type="Proteomes" id="UP000051913">
    <property type="component" value="Unassembled WGS sequence"/>
</dbReference>
<sequence length="531" mass="56422">MRSVDELTAAELLDGLPSRVHEVYAPFVRDIPDHPAFMEGGRSWSYRKFSEAVDAAAKYLADLGIRPGDRVMIASENSVALGAMLFAASKLDAWGITVNPRLSAREIDLIGTHSGARRVLFNAALSKEAADHASRVGAKIDAVGPFGGIGIGPLNADAPAEPVEKDGKRQVAGLLYTSGTTGAPKGVMLSHRNLLFTAKTSGILRQSGPADRIYGVLPMSHIVGYTILLIATLMHGGTLYVVAKADPAALAHAIAEEGITSLFGVPATYQRLLEHKAVKGIQRLDRGKLRVMAVAGAPLDLDLKKRIEDEFGIPLLNNYGITECSPGLSGVRSEHPVSDESVGPFLPGIEHRIVDRQGKKVATGEVGELHVRGPNVMLGYYRAPELTAAAIDGQGWFNTGDLARVNGEGHLYIAGRTKELIIRSGFNVYPAEVEAVLNAHEQVVQSAVVGRPVDGNEEVVAFVQLLPGASVSAEDLKAYTAQQLTSYKRPTELIVLEALPSASTGKILKHKLREMAIERAGAKSPGAVAAG</sequence>
<dbReference type="OrthoDB" id="9803968at2"/>
<protein>
    <submittedName>
        <fullName evidence="3">Long-chain fatty acid--CoA ligase</fullName>
    </submittedName>
</protein>
<dbReference type="GO" id="GO:0016878">
    <property type="term" value="F:acid-thiol ligase activity"/>
    <property type="evidence" value="ECO:0007669"/>
    <property type="project" value="UniProtKB-ARBA"/>
</dbReference>
<evidence type="ECO:0000313" key="3">
    <source>
        <dbReference type="EMBL" id="KRR09211.1"/>
    </source>
</evidence>
<gene>
    <name evidence="3" type="ORF">CP49_09525</name>
</gene>
<feature type="domain" description="AMP-binding enzyme C-terminal" evidence="2">
    <location>
        <begin position="432"/>
        <end position="506"/>
    </location>
</feature>
<dbReference type="EMBL" id="LLXX01000067">
    <property type="protein sequence ID" value="KRR09211.1"/>
    <property type="molecule type" value="Genomic_DNA"/>
</dbReference>
<dbReference type="InterPro" id="IPR020845">
    <property type="entry name" value="AMP-binding_CS"/>
</dbReference>
<dbReference type="AlphaFoldDB" id="A0A0R3LP54"/>
<accession>A0A0R3LP54</accession>
<dbReference type="RefSeq" id="WP_057850348.1">
    <property type="nucleotide sequence ID" value="NZ_LLXX01000067.1"/>
</dbReference>
<comment type="caution">
    <text evidence="3">The sequence shown here is derived from an EMBL/GenBank/DDBJ whole genome shotgun (WGS) entry which is preliminary data.</text>
</comment>
<dbReference type="InterPro" id="IPR042099">
    <property type="entry name" value="ANL_N_sf"/>
</dbReference>
<dbReference type="PROSITE" id="PS00455">
    <property type="entry name" value="AMP_BINDING"/>
    <property type="match status" value="1"/>
</dbReference>
<dbReference type="InterPro" id="IPR000873">
    <property type="entry name" value="AMP-dep_synth/lig_dom"/>
</dbReference>
<dbReference type="Gene3D" id="3.30.300.30">
    <property type="match status" value="1"/>
</dbReference>
<dbReference type="Pfam" id="PF13193">
    <property type="entry name" value="AMP-binding_C"/>
    <property type="match status" value="1"/>
</dbReference>
<dbReference type="InterPro" id="IPR025110">
    <property type="entry name" value="AMP-bd_C"/>
</dbReference>
<keyword evidence="4" id="KW-1185">Reference proteome</keyword>
<dbReference type="Pfam" id="PF00501">
    <property type="entry name" value="AMP-binding"/>
    <property type="match status" value="1"/>
</dbReference>